<dbReference type="PANTHER" id="PTHR11929">
    <property type="entry name" value="ALPHA- 1,3 -FUCOSYLTRANSFERASE"/>
    <property type="match status" value="1"/>
</dbReference>
<comment type="caution">
    <text evidence="8">The sequence shown here is derived from an EMBL/GenBank/DDBJ whole genome shotgun (WGS) entry which is preliminary data.</text>
</comment>
<keyword evidence="5" id="KW-0333">Golgi apparatus</keyword>
<keyword evidence="5" id="KW-0812">Transmembrane</keyword>
<keyword evidence="3 5" id="KW-0328">Glycosyltransferase</keyword>
<organism evidence="8 9">
    <name type="scientific">Oopsacas minuta</name>
    <dbReference type="NCBI Taxonomy" id="111878"/>
    <lineage>
        <taxon>Eukaryota</taxon>
        <taxon>Metazoa</taxon>
        <taxon>Porifera</taxon>
        <taxon>Hexactinellida</taxon>
        <taxon>Hexasterophora</taxon>
        <taxon>Lyssacinosida</taxon>
        <taxon>Leucopsacidae</taxon>
        <taxon>Oopsacas</taxon>
    </lineage>
</organism>
<evidence type="ECO:0000256" key="4">
    <source>
        <dbReference type="ARBA" id="ARBA00022679"/>
    </source>
</evidence>
<comment type="subcellular location">
    <subcellularLocation>
        <location evidence="5">Golgi apparatus</location>
        <location evidence="5">Golgi stack membrane</location>
        <topology evidence="5">Single-pass type II membrane protein</topology>
    </subcellularLocation>
</comment>
<dbReference type="EC" id="2.4.1.-" evidence="5"/>
<comment type="pathway">
    <text evidence="1">Protein modification; protein glycosylation.</text>
</comment>
<keyword evidence="5" id="KW-1133">Transmembrane helix</keyword>
<feature type="chain" id="PRO_5043328107" description="Fucosyltransferase" evidence="6">
    <location>
        <begin position="24"/>
        <end position="424"/>
    </location>
</feature>
<dbReference type="Pfam" id="PF00852">
    <property type="entry name" value="Glyco_transf_10"/>
    <property type="match status" value="1"/>
</dbReference>
<comment type="similarity">
    <text evidence="2 5">Belongs to the glycosyltransferase 10 family.</text>
</comment>
<dbReference type="InterPro" id="IPR038577">
    <property type="entry name" value="GT10-like_C_sf"/>
</dbReference>
<keyword evidence="5" id="KW-0472">Membrane</keyword>
<dbReference type="PANTHER" id="PTHR11929:SF194">
    <property type="entry name" value="ALPHA-(1,3)-FUCOSYLTRANSFERASE 10"/>
    <property type="match status" value="1"/>
</dbReference>
<protein>
    <recommendedName>
        <fullName evidence="5">Fucosyltransferase</fullName>
        <ecNumber evidence="5">2.4.1.-</ecNumber>
    </recommendedName>
</protein>
<dbReference type="InterPro" id="IPR055270">
    <property type="entry name" value="Glyco_tran_10_C"/>
</dbReference>
<feature type="signal peptide" evidence="6">
    <location>
        <begin position="1"/>
        <end position="23"/>
    </location>
</feature>
<dbReference type="InterPro" id="IPR001503">
    <property type="entry name" value="Glyco_trans_10"/>
</dbReference>
<dbReference type="Gene3D" id="3.40.50.11660">
    <property type="entry name" value="Glycosyl transferase family 10, C-terminal domain"/>
    <property type="match status" value="1"/>
</dbReference>
<evidence type="ECO:0000256" key="5">
    <source>
        <dbReference type="RuleBase" id="RU003832"/>
    </source>
</evidence>
<feature type="domain" description="Fucosyltransferase C-terminal" evidence="7">
    <location>
        <begin position="150"/>
        <end position="318"/>
    </location>
</feature>
<dbReference type="Proteomes" id="UP001165289">
    <property type="component" value="Unassembled WGS sequence"/>
</dbReference>
<evidence type="ECO:0000313" key="8">
    <source>
        <dbReference type="EMBL" id="KAI6660326.1"/>
    </source>
</evidence>
<evidence type="ECO:0000256" key="2">
    <source>
        <dbReference type="ARBA" id="ARBA00008919"/>
    </source>
</evidence>
<accession>A0AAV7KK31</accession>
<reference evidence="8 9" key="1">
    <citation type="journal article" date="2023" name="BMC Biol.">
        <title>The compact genome of the sponge Oopsacas minuta (Hexactinellida) is lacking key metazoan core genes.</title>
        <authorList>
            <person name="Santini S."/>
            <person name="Schenkelaars Q."/>
            <person name="Jourda C."/>
            <person name="Duchesne M."/>
            <person name="Belahbib H."/>
            <person name="Rocher C."/>
            <person name="Selva M."/>
            <person name="Riesgo A."/>
            <person name="Vervoort M."/>
            <person name="Leys S.P."/>
            <person name="Kodjabachian L."/>
            <person name="Le Bivic A."/>
            <person name="Borchiellini C."/>
            <person name="Claverie J.M."/>
            <person name="Renard E."/>
        </authorList>
    </citation>
    <scope>NUCLEOTIDE SEQUENCE [LARGE SCALE GENOMIC DNA]</scope>
    <source>
        <strain evidence="8">SPO-2</strain>
    </source>
</reference>
<dbReference type="SUPFAM" id="SSF53756">
    <property type="entry name" value="UDP-Glycosyltransferase/glycogen phosphorylase"/>
    <property type="match status" value="1"/>
</dbReference>
<keyword evidence="6" id="KW-0732">Signal</keyword>
<sequence length="424" mass="49370">MISCKFVSIFLSISILWQRHVSAVKILVEPVIYKRFFPFETDLNFSKDWTDECDVPCVWTGDSPNVDAIFYILTNNWDVFYAYMAKKRAPISIGGSTEGKHYYYLLSNHYFRQIFTASALLASDSEIPWRIRIGDYRELRKVEPNSSPFKMAVSTVFNCNSKNYRERITLELDQIMPVARIGKCLNNKPWPKCRDRDCTKQEALRKYAFCLAFENGDTPGYVTEKVFDCHRAGSIPVYLGTADVLKFVPKGSIIYAGDFKSSFDLAYYLVEVATNESLYQSYFDWKSAPLEADFVRLNQPFWDYKIQCRVCRYVWVTQQGLIWDSETQNESIEPNESNMYNPADKSNSHVRHISDGSDVKIEKESNSTNNLSSYIFLIFCLFSVVLILTFYPFLKVLRVRTLSRLFSKNLRNHCSYHFIISFLH</sequence>
<dbReference type="EMBL" id="JAKMXF010000033">
    <property type="protein sequence ID" value="KAI6660326.1"/>
    <property type="molecule type" value="Genomic_DNA"/>
</dbReference>
<gene>
    <name evidence="8" type="ORF">LOD99_13914</name>
</gene>
<proteinExistence type="inferred from homology"/>
<evidence type="ECO:0000256" key="1">
    <source>
        <dbReference type="ARBA" id="ARBA00004922"/>
    </source>
</evidence>
<name>A0AAV7KK31_9METZ</name>
<keyword evidence="9" id="KW-1185">Reference proteome</keyword>
<dbReference type="GO" id="GO:0046920">
    <property type="term" value="F:alpha-(1-&gt;3)-fucosyltransferase activity"/>
    <property type="evidence" value="ECO:0007669"/>
    <property type="project" value="TreeGrafter"/>
</dbReference>
<dbReference type="AlphaFoldDB" id="A0AAV7KK31"/>
<evidence type="ECO:0000256" key="3">
    <source>
        <dbReference type="ARBA" id="ARBA00022676"/>
    </source>
</evidence>
<feature type="transmembrane region" description="Helical" evidence="5">
    <location>
        <begin position="374"/>
        <end position="394"/>
    </location>
</feature>
<dbReference type="GO" id="GO:0032580">
    <property type="term" value="C:Golgi cisterna membrane"/>
    <property type="evidence" value="ECO:0007669"/>
    <property type="project" value="UniProtKB-SubCell"/>
</dbReference>
<evidence type="ECO:0000256" key="6">
    <source>
        <dbReference type="SAM" id="SignalP"/>
    </source>
</evidence>
<evidence type="ECO:0000313" key="9">
    <source>
        <dbReference type="Proteomes" id="UP001165289"/>
    </source>
</evidence>
<evidence type="ECO:0000259" key="7">
    <source>
        <dbReference type="Pfam" id="PF00852"/>
    </source>
</evidence>
<keyword evidence="4 5" id="KW-0808">Transferase</keyword>